<dbReference type="eggNOG" id="KOG0710">
    <property type="taxonomic scope" value="Eukaryota"/>
</dbReference>
<dbReference type="PANTHER" id="PTHR11527">
    <property type="entry name" value="HEAT-SHOCK PROTEIN 20 FAMILY MEMBER"/>
    <property type="match status" value="1"/>
</dbReference>
<sequence length="198" mass="22363">MYWQETAFVITANVQVFRTEDVRVEIRGRNVVLKIGGGRQNCGCIKSCQLPSNVNVDMTTTSINNGVLFVKTPFPTSSSILSRENSAFVNARVDWKETPEAHVFKADLPGLKKEEVKVEIEDDRVLQISGERNVEKEDKNDTWHRVERSSGKFLRRFRLPENAKMDQVKASMENGVLTVSVPKQEAKRPDVKAIEISG</sequence>
<dbReference type="AlphaFoldDB" id="B9S390"/>
<evidence type="ECO:0000256" key="4">
    <source>
        <dbReference type="ARBA" id="ARBA00038789"/>
    </source>
</evidence>
<keyword evidence="3" id="KW-0346">Stress response</keyword>
<dbReference type="GO" id="GO:0009408">
    <property type="term" value="P:response to heat"/>
    <property type="evidence" value="ECO:0000318"/>
    <property type="project" value="GO_Central"/>
</dbReference>
<dbReference type="GO" id="GO:0051259">
    <property type="term" value="P:protein complex oligomerization"/>
    <property type="evidence" value="ECO:0000318"/>
    <property type="project" value="GO_Central"/>
</dbReference>
<dbReference type="GO" id="GO:0051082">
    <property type="term" value="F:unfolded protein binding"/>
    <property type="evidence" value="ECO:0000318"/>
    <property type="project" value="GO_Central"/>
</dbReference>
<evidence type="ECO:0000256" key="1">
    <source>
        <dbReference type="ARBA" id="ARBA00004496"/>
    </source>
</evidence>
<dbReference type="SUPFAM" id="SSF49764">
    <property type="entry name" value="HSP20-like chaperones"/>
    <property type="match status" value="2"/>
</dbReference>
<dbReference type="GO" id="GO:0006457">
    <property type="term" value="P:protein folding"/>
    <property type="evidence" value="ECO:0000318"/>
    <property type="project" value="GO_Central"/>
</dbReference>
<evidence type="ECO:0000256" key="6">
    <source>
        <dbReference type="RuleBase" id="RU003616"/>
    </source>
</evidence>
<dbReference type="PROSITE" id="PS01031">
    <property type="entry name" value="SHSP"/>
    <property type="match status" value="1"/>
</dbReference>
<dbReference type="EMBL" id="EQ973857">
    <property type="protein sequence ID" value="EEF41872.1"/>
    <property type="molecule type" value="Genomic_DNA"/>
</dbReference>
<dbReference type="GO" id="GO:0005737">
    <property type="term" value="C:cytoplasm"/>
    <property type="evidence" value="ECO:0007669"/>
    <property type="project" value="UniProtKB-SubCell"/>
</dbReference>
<dbReference type="GO" id="GO:0009651">
    <property type="term" value="P:response to salt stress"/>
    <property type="evidence" value="ECO:0000318"/>
    <property type="project" value="GO_Central"/>
</dbReference>
<protein>
    <submittedName>
        <fullName evidence="8">Heat-shock protein, putative</fullName>
    </submittedName>
</protein>
<dbReference type="CDD" id="cd06472">
    <property type="entry name" value="ACD_ScHsp26_like"/>
    <property type="match status" value="1"/>
</dbReference>
<dbReference type="InterPro" id="IPR008978">
    <property type="entry name" value="HSP20-like_chaperone"/>
</dbReference>
<keyword evidence="2" id="KW-0963">Cytoplasm</keyword>
<dbReference type="InterPro" id="IPR002068">
    <property type="entry name" value="A-crystallin/Hsp20_dom"/>
</dbReference>
<dbReference type="InParanoid" id="B9S390"/>
<dbReference type="Gene3D" id="2.60.40.790">
    <property type="match status" value="2"/>
</dbReference>
<organism evidence="8 9">
    <name type="scientific">Ricinus communis</name>
    <name type="common">Castor bean</name>
    <dbReference type="NCBI Taxonomy" id="3988"/>
    <lineage>
        <taxon>Eukaryota</taxon>
        <taxon>Viridiplantae</taxon>
        <taxon>Streptophyta</taxon>
        <taxon>Embryophyta</taxon>
        <taxon>Tracheophyta</taxon>
        <taxon>Spermatophyta</taxon>
        <taxon>Magnoliopsida</taxon>
        <taxon>eudicotyledons</taxon>
        <taxon>Gunneridae</taxon>
        <taxon>Pentapetalae</taxon>
        <taxon>rosids</taxon>
        <taxon>fabids</taxon>
        <taxon>Malpighiales</taxon>
        <taxon>Euphorbiaceae</taxon>
        <taxon>Acalyphoideae</taxon>
        <taxon>Acalypheae</taxon>
        <taxon>Ricinus</taxon>
    </lineage>
</organism>
<reference evidence="9" key="1">
    <citation type="journal article" date="2010" name="Nat. Biotechnol.">
        <title>Draft genome sequence of the oilseed species Ricinus communis.</title>
        <authorList>
            <person name="Chan A.P."/>
            <person name="Crabtree J."/>
            <person name="Zhao Q."/>
            <person name="Lorenzi H."/>
            <person name="Orvis J."/>
            <person name="Puiu D."/>
            <person name="Melake-Berhan A."/>
            <person name="Jones K.M."/>
            <person name="Redman J."/>
            <person name="Chen G."/>
            <person name="Cahoon E.B."/>
            <person name="Gedil M."/>
            <person name="Stanke M."/>
            <person name="Haas B.J."/>
            <person name="Wortman J.R."/>
            <person name="Fraser-Liggett C.M."/>
            <person name="Ravel J."/>
            <person name="Rabinowicz P.D."/>
        </authorList>
    </citation>
    <scope>NUCLEOTIDE SEQUENCE [LARGE SCALE GENOMIC DNA]</scope>
    <source>
        <strain evidence="9">cv. Hale</strain>
    </source>
</reference>
<name>B9S390_RICCO</name>
<evidence type="ECO:0000259" key="7">
    <source>
        <dbReference type="PROSITE" id="PS01031"/>
    </source>
</evidence>
<evidence type="ECO:0000313" key="9">
    <source>
        <dbReference type="Proteomes" id="UP000008311"/>
    </source>
</evidence>
<gene>
    <name evidence="8" type="ORF">RCOM_0731640</name>
</gene>
<dbReference type="STRING" id="3988.B9S390"/>
<dbReference type="Pfam" id="PF00011">
    <property type="entry name" value="HSP20"/>
    <property type="match status" value="2"/>
</dbReference>
<keyword evidence="9" id="KW-1185">Reference proteome</keyword>
<dbReference type="InterPro" id="IPR031107">
    <property type="entry name" value="Small_HSP"/>
</dbReference>
<comment type="subunit">
    <text evidence="4">Forms oligomeric structures.</text>
</comment>
<dbReference type="Proteomes" id="UP000008311">
    <property type="component" value="Unassembled WGS sequence"/>
</dbReference>
<comment type="subcellular location">
    <subcellularLocation>
        <location evidence="1">Cytoplasm</location>
    </subcellularLocation>
</comment>
<evidence type="ECO:0000256" key="5">
    <source>
        <dbReference type="PROSITE-ProRule" id="PRU00285"/>
    </source>
</evidence>
<feature type="domain" description="SHSP" evidence="7">
    <location>
        <begin position="84"/>
        <end position="198"/>
    </location>
</feature>
<dbReference type="GO" id="GO:0042542">
    <property type="term" value="P:response to hydrogen peroxide"/>
    <property type="evidence" value="ECO:0000318"/>
    <property type="project" value="GO_Central"/>
</dbReference>
<evidence type="ECO:0000256" key="3">
    <source>
        <dbReference type="ARBA" id="ARBA00023016"/>
    </source>
</evidence>
<dbReference type="FunFam" id="2.60.40.790:FF:000009">
    <property type="entry name" value="17.6 kDa class I heat shock protein-like"/>
    <property type="match status" value="1"/>
</dbReference>
<proteinExistence type="inferred from homology"/>
<accession>B9S390</accession>
<comment type="similarity">
    <text evidence="5 6">Belongs to the small heat shock protein (HSP20) family.</text>
</comment>
<evidence type="ECO:0000256" key="2">
    <source>
        <dbReference type="ARBA" id="ARBA00022490"/>
    </source>
</evidence>
<evidence type="ECO:0000313" key="8">
    <source>
        <dbReference type="EMBL" id="EEF41872.1"/>
    </source>
</evidence>